<dbReference type="Proteomes" id="UP000504635">
    <property type="component" value="Unplaced"/>
</dbReference>
<keyword evidence="4" id="KW-0539">Nucleus</keyword>
<feature type="compositionally biased region" description="Basic residues" evidence="6">
    <location>
        <begin position="100"/>
        <end position="109"/>
    </location>
</feature>
<dbReference type="GeneID" id="115889766"/>
<dbReference type="InterPro" id="IPR035979">
    <property type="entry name" value="RBD_domain_sf"/>
</dbReference>
<keyword evidence="3 5" id="KW-0694">RNA-binding</keyword>
<accession>A0A6J2YNW4</accession>
<feature type="compositionally biased region" description="Basic residues" evidence="6">
    <location>
        <begin position="380"/>
        <end position="396"/>
    </location>
</feature>
<feature type="compositionally biased region" description="Basic and acidic residues" evidence="6">
    <location>
        <begin position="28"/>
        <end position="39"/>
    </location>
</feature>
<dbReference type="FunCoup" id="A0A6J2YNW4">
    <property type="interactions" value="524"/>
</dbReference>
<dbReference type="InParanoid" id="A0A6J2YNW4"/>
<gene>
    <name evidence="9" type="primary">LOC115889766</name>
</gene>
<evidence type="ECO:0000259" key="7">
    <source>
        <dbReference type="PROSITE" id="PS50102"/>
    </source>
</evidence>
<evidence type="ECO:0000256" key="2">
    <source>
        <dbReference type="ARBA" id="ARBA00007077"/>
    </source>
</evidence>
<feature type="compositionally biased region" description="Basic residues" evidence="6">
    <location>
        <begin position="61"/>
        <end position="70"/>
    </location>
</feature>
<feature type="compositionally biased region" description="Basic and acidic residues" evidence="6">
    <location>
        <begin position="397"/>
        <end position="411"/>
    </location>
</feature>
<dbReference type="InterPro" id="IPR012677">
    <property type="entry name" value="Nucleotide-bd_a/b_plait_sf"/>
</dbReference>
<dbReference type="CDD" id="cd12395">
    <property type="entry name" value="RRM2_RBM34"/>
    <property type="match status" value="1"/>
</dbReference>
<dbReference type="GO" id="GO:0000463">
    <property type="term" value="P:maturation of LSU-rRNA from tricistronic rRNA transcript (SSU-rRNA, 5.8S rRNA, LSU-rRNA)"/>
    <property type="evidence" value="ECO:0007669"/>
    <property type="project" value="TreeGrafter"/>
</dbReference>
<feature type="region of interest" description="Disordered" evidence="6">
    <location>
        <begin position="375"/>
        <end position="411"/>
    </location>
</feature>
<dbReference type="KEGG" id="soy:115889766"/>
<dbReference type="SMART" id="SM00360">
    <property type="entry name" value="RRM"/>
    <property type="match status" value="2"/>
</dbReference>
<proteinExistence type="inferred from homology"/>
<keyword evidence="8" id="KW-1185">Reference proteome</keyword>
<protein>
    <submittedName>
        <fullName evidence="9">RNA-binding protein 34</fullName>
    </submittedName>
</protein>
<dbReference type="GO" id="GO:0019843">
    <property type="term" value="F:rRNA binding"/>
    <property type="evidence" value="ECO:0007669"/>
    <property type="project" value="TreeGrafter"/>
</dbReference>
<evidence type="ECO:0000256" key="5">
    <source>
        <dbReference type="PROSITE-ProRule" id="PRU00176"/>
    </source>
</evidence>
<sequence length="411" mass="46415">MEYSVGSLAELISGINAPNKTKIVKTNIKKEKSDEESNYKNKKGIKHENPIEKKSSQPKGLGKKSISKKRTFGEVDNEDFSFQTPVKKKKIKLNQENVKGTKKSKKNKPFSKTNTPAKSSSASSNPVVSEGAVNIENAVNRIKNANNKKTKSSAEYVNRTVFVGNLPISIKKEKIKKHFKKYGQIEAVRIRGIPVKDLKVSKKVAAIKKEFHPDRNTVYAFIRFCNAADAKKAEEANGDLFEEHHLRVEYCEESNKHDESKAIFIGNLSFDAEEEELWKLFNVCGPISHVRIIRDGRTGMGKGFGYVNFKNIDSVQLALEMEQVSLKNRVLRISLCNSTKAKKKNEKTTRNKKMNSKSKEKIEAIKYEKTNQSSFVGKKSATKKKNKLNKGTKDKKKLAEKLQGKSKVEKE</sequence>
<evidence type="ECO:0000256" key="1">
    <source>
        <dbReference type="ARBA" id="ARBA00004604"/>
    </source>
</evidence>
<dbReference type="AlphaFoldDB" id="A0A6J2YNW4"/>
<evidence type="ECO:0000313" key="9">
    <source>
        <dbReference type="RefSeq" id="XP_030765698.1"/>
    </source>
</evidence>
<evidence type="ECO:0000256" key="3">
    <source>
        <dbReference type="ARBA" id="ARBA00022884"/>
    </source>
</evidence>
<reference evidence="9" key="1">
    <citation type="submission" date="2025-08" db="UniProtKB">
        <authorList>
            <consortium name="RefSeq"/>
        </authorList>
    </citation>
    <scope>IDENTIFICATION</scope>
    <source>
        <tissue evidence="9">Gonads</tissue>
    </source>
</reference>
<organism evidence="8 9">
    <name type="scientific">Sitophilus oryzae</name>
    <name type="common">Rice weevil</name>
    <name type="synonym">Curculio oryzae</name>
    <dbReference type="NCBI Taxonomy" id="7048"/>
    <lineage>
        <taxon>Eukaryota</taxon>
        <taxon>Metazoa</taxon>
        <taxon>Ecdysozoa</taxon>
        <taxon>Arthropoda</taxon>
        <taxon>Hexapoda</taxon>
        <taxon>Insecta</taxon>
        <taxon>Pterygota</taxon>
        <taxon>Neoptera</taxon>
        <taxon>Endopterygota</taxon>
        <taxon>Coleoptera</taxon>
        <taxon>Polyphaga</taxon>
        <taxon>Cucujiformia</taxon>
        <taxon>Curculionidae</taxon>
        <taxon>Dryophthorinae</taxon>
        <taxon>Sitophilus</taxon>
    </lineage>
</organism>
<feature type="domain" description="RRM" evidence="7">
    <location>
        <begin position="261"/>
        <end position="338"/>
    </location>
</feature>
<evidence type="ECO:0000256" key="6">
    <source>
        <dbReference type="SAM" id="MobiDB-lite"/>
    </source>
</evidence>
<feature type="region of interest" description="Disordered" evidence="6">
    <location>
        <begin position="86"/>
        <end position="128"/>
    </location>
</feature>
<dbReference type="InterPro" id="IPR000504">
    <property type="entry name" value="RRM_dom"/>
</dbReference>
<evidence type="ECO:0000313" key="8">
    <source>
        <dbReference type="Proteomes" id="UP000504635"/>
    </source>
</evidence>
<dbReference type="PANTHER" id="PTHR23236:SF25">
    <property type="entry name" value="RNA-BINDING PROTEIN 34"/>
    <property type="match status" value="1"/>
</dbReference>
<dbReference type="SUPFAM" id="SSF54928">
    <property type="entry name" value="RNA-binding domain, RBD"/>
    <property type="match status" value="2"/>
</dbReference>
<feature type="compositionally biased region" description="Low complexity" evidence="6">
    <location>
        <begin position="110"/>
        <end position="128"/>
    </location>
</feature>
<feature type="compositionally biased region" description="Basic and acidic residues" evidence="6">
    <location>
        <begin position="46"/>
        <end position="55"/>
    </location>
</feature>
<dbReference type="GO" id="GO:0005730">
    <property type="term" value="C:nucleolus"/>
    <property type="evidence" value="ECO:0007669"/>
    <property type="project" value="UniProtKB-SubCell"/>
</dbReference>
<comment type="similarity">
    <text evidence="2">Belongs to the RRM RBM34 family.</text>
</comment>
<dbReference type="Pfam" id="PF00076">
    <property type="entry name" value="RRM_1"/>
    <property type="match status" value="2"/>
</dbReference>
<name>A0A6J2YNW4_SITOR</name>
<comment type="subcellular location">
    <subcellularLocation>
        <location evidence="1">Nucleus</location>
        <location evidence="1">Nucleolus</location>
    </subcellularLocation>
</comment>
<dbReference type="RefSeq" id="XP_030765698.1">
    <property type="nucleotide sequence ID" value="XM_030909838.1"/>
</dbReference>
<feature type="region of interest" description="Disordered" evidence="6">
    <location>
        <begin position="26"/>
        <end position="70"/>
    </location>
</feature>
<evidence type="ECO:0000256" key="4">
    <source>
        <dbReference type="ARBA" id="ARBA00023242"/>
    </source>
</evidence>
<dbReference type="PANTHER" id="PTHR23236">
    <property type="entry name" value="EUKARYOTIC TRANSLATION INITIATION FACTOR 4B/4H"/>
    <property type="match status" value="1"/>
</dbReference>
<dbReference type="OrthoDB" id="442677at2759"/>
<dbReference type="InterPro" id="IPR034221">
    <property type="entry name" value="RBM34_RRM2"/>
</dbReference>
<dbReference type="PROSITE" id="PS50102">
    <property type="entry name" value="RRM"/>
    <property type="match status" value="2"/>
</dbReference>
<dbReference type="Gene3D" id="3.30.70.330">
    <property type="match status" value="2"/>
</dbReference>
<feature type="domain" description="RRM" evidence="7">
    <location>
        <begin position="159"/>
        <end position="253"/>
    </location>
</feature>